<dbReference type="AlphaFoldDB" id="A0A850EL96"/>
<evidence type="ECO:0000256" key="6">
    <source>
        <dbReference type="ARBA" id="ARBA00023136"/>
    </source>
</evidence>
<dbReference type="GO" id="GO:0005886">
    <property type="term" value="C:plasma membrane"/>
    <property type="evidence" value="ECO:0007669"/>
    <property type="project" value="UniProtKB-SubCell"/>
</dbReference>
<feature type="transmembrane region" description="Helical" evidence="7">
    <location>
        <begin position="96"/>
        <end position="116"/>
    </location>
</feature>
<dbReference type="PANTHER" id="PTHR32322:SF18">
    <property type="entry name" value="S-ADENOSYLMETHIONINE_S-ADENOSYLHOMOCYSTEINE TRANSPORTER"/>
    <property type="match status" value="1"/>
</dbReference>
<comment type="caution">
    <text evidence="9">The sequence shown here is derived from an EMBL/GenBank/DDBJ whole genome shotgun (WGS) entry which is preliminary data.</text>
</comment>
<dbReference type="InterPro" id="IPR050638">
    <property type="entry name" value="AA-Vitamin_Transporters"/>
</dbReference>
<keyword evidence="4 7" id="KW-0812">Transmembrane</keyword>
<feature type="transmembrane region" description="Helical" evidence="7">
    <location>
        <begin position="250"/>
        <end position="267"/>
    </location>
</feature>
<gene>
    <name evidence="9" type="ORF">HPT30_15735</name>
</gene>
<proteinExistence type="inferred from homology"/>
<evidence type="ECO:0000256" key="5">
    <source>
        <dbReference type="ARBA" id="ARBA00022989"/>
    </source>
</evidence>
<evidence type="ECO:0000256" key="3">
    <source>
        <dbReference type="ARBA" id="ARBA00022475"/>
    </source>
</evidence>
<evidence type="ECO:0000313" key="10">
    <source>
        <dbReference type="Proteomes" id="UP000564806"/>
    </source>
</evidence>
<feature type="transmembrane region" description="Helical" evidence="7">
    <location>
        <begin position="273"/>
        <end position="289"/>
    </location>
</feature>
<dbReference type="RefSeq" id="WP_175372411.1">
    <property type="nucleotide sequence ID" value="NZ_JABWCS010000211.1"/>
</dbReference>
<evidence type="ECO:0000256" key="1">
    <source>
        <dbReference type="ARBA" id="ARBA00004651"/>
    </source>
</evidence>
<comment type="subcellular location">
    <subcellularLocation>
        <location evidence="1">Cell membrane</location>
        <topology evidence="1">Multi-pass membrane protein</topology>
    </subcellularLocation>
</comment>
<dbReference type="InterPro" id="IPR000620">
    <property type="entry name" value="EamA_dom"/>
</dbReference>
<dbReference type="Pfam" id="PF00892">
    <property type="entry name" value="EamA"/>
    <property type="match status" value="2"/>
</dbReference>
<feature type="transmembrane region" description="Helical" evidence="7">
    <location>
        <begin position="218"/>
        <end position="238"/>
    </location>
</feature>
<feature type="transmembrane region" description="Helical" evidence="7">
    <location>
        <begin position="37"/>
        <end position="55"/>
    </location>
</feature>
<evidence type="ECO:0000256" key="2">
    <source>
        <dbReference type="ARBA" id="ARBA00007362"/>
    </source>
</evidence>
<sequence>MHSRYRTAAHIATLVTILIWGSTFISSKVLLSDFSPMEILFTRFLIGYAALWIVHPRRIPFQKRAEELLLAAAGLCGVTLYFLLENIALTYTYASNVGVIVTVAPFFTAVAAHFILKDEKLHFRFFVGFLIAMIGIALISWSGSSKLQLNPLGDLLAVLACISWALYSILLRKINQFQYPSIGMTRRVFFYGLIFMLPVTLISDFRMDLARFGTGSHLWNFLFLGLGASALCYVSWNWSVGILGAIKTSVYFYLTPVVTVIAAYLLLHERITGVGIVGIALTLAGLIVSEQRFLRKRRHVTDSVTEQGSL</sequence>
<keyword evidence="6 7" id="KW-0472">Membrane</keyword>
<comment type="similarity">
    <text evidence="2">Belongs to the EamA transporter family.</text>
</comment>
<accession>A0A850EL96</accession>
<evidence type="ECO:0000313" key="9">
    <source>
        <dbReference type="EMBL" id="NUU61795.1"/>
    </source>
</evidence>
<dbReference type="PANTHER" id="PTHR32322">
    <property type="entry name" value="INNER MEMBRANE TRANSPORTER"/>
    <property type="match status" value="1"/>
</dbReference>
<dbReference type="InterPro" id="IPR037185">
    <property type="entry name" value="EmrE-like"/>
</dbReference>
<evidence type="ECO:0000259" key="8">
    <source>
        <dbReference type="Pfam" id="PF00892"/>
    </source>
</evidence>
<feature type="transmembrane region" description="Helical" evidence="7">
    <location>
        <begin position="67"/>
        <end position="84"/>
    </location>
</feature>
<reference evidence="9" key="1">
    <citation type="submission" date="2020-06" db="EMBL/GenBank/DDBJ databases">
        <title>Paenibacillus sp. nov., isolated from soil.</title>
        <authorList>
            <person name="Seo Y.L."/>
        </authorList>
    </citation>
    <scope>NUCLEOTIDE SEQUENCE [LARGE SCALE GENOMIC DNA]</scope>
    <source>
        <strain evidence="9">JW14</strain>
    </source>
</reference>
<keyword evidence="3" id="KW-1003">Cell membrane</keyword>
<feature type="transmembrane region" description="Helical" evidence="7">
    <location>
        <begin position="149"/>
        <end position="167"/>
    </location>
</feature>
<feature type="transmembrane region" description="Helical" evidence="7">
    <location>
        <begin position="188"/>
        <end position="206"/>
    </location>
</feature>
<protein>
    <submittedName>
        <fullName evidence="9">DMT family transporter</fullName>
    </submittedName>
</protein>
<name>A0A850EL96_9BACL</name>
<keyword evidence="5 7" id="KW-1133">Transmembrane helix</keyword>
<feature type="domain" description="EamA" evidence="8">
    <location>
        <begin position="10"/>
        <end position="140"/>
    </location>
</feature>
<dbReference type="Proteomes" id="UP000564806">
    <property type="component" value="Unassembled WGS sequence"/>
</dbReference>
<keyword evidence="10" id="KW-1185">Reference proteome</keyword>
<dbReference type="EMBL" id="JABWCS010000211">
    <property type="protein sequence ID" value="NUU61795.1"/>
    <property type="molecule type" value="Genomic_DNA"/>
</dbReference>
<evidence type="ECO:0000256" key="4">
    <source>
        <dbReference type="ARBA" id="ARBA00022692"/>
    </source>
</evidence>
<feature type="transmembrane region" description="Helical" evidence="7">
    <location>
        <begin position="123"/>
        <end position="143"/>
    </location>
</feature>
<feature type="transmembrane region" description="Helical" evidence="7">
    <location>
        <begin position="7"/>
        <end position="25"/>
    </location>
</feature>
<evidence type="ECO:0000256" key="7">
    <source>
        <dbReference type="SAM" id="Phobius"/>
    </source>
</evidence>
<dbReference type="SUPFAM" id="SSF103481">
    <property type="entry name" value="Multidrug resistance efflux transporter EmrE"/>
    <property type="match status" value="2"/>
</dbReference>
<organism evidence="9 10">
    <name type="scientific">Paenibacillus agri</name>
    <dbReference type="NCBI Taxonomy" id="2744309"/>
    <lineage>
        <taxon>Bacteria</taxon>
        <taxon>Bacillati</taxon>
        <taxon>Bacillota</taxon>
        <taxon>Bacilli</taxon>
        <taxon>Bacillales</taxon>
        <taxon>Paenibacillaceae</taxon>
        <taxon>Paenibacillus</taxon>
    </lineage>
</organism>
<feature type="domain" description="EamA" evidence="8">
    <location>
        <begin position="152"/>
        <end position="288"/>
    </location>
</feature>